<dbReference type="InterPro" id="IPR011856">
    <property type="entry name" value="tRNA_endonuc-like_dom_sf"/>
</dbReference>
<keyword evidence="2" id="KW-0540">Nuclease</keyword>
<dbReference type="EMBL" id="JACJQU010000019">
    <property type="protein sequence ID" value="MBD2296164.1"/>
    <property type="molecule type" value="Genomic_DNA"/>
</dbReference>
<keyword evidence="3" id="KW-1185">Reference proteome</keyword>
<evidence type="ECO:0000313" key="3">
    <source>
        <dbReference type="Proteomes" id="UP000662185"/>
    </source>
</evidence>
<dbReference type="PANTHER" id="PTHR30015">
    <property type="entry name" value="MRR RESTRICTION SYSTEM PROTEIN"/>
    <property type="match status" value="1"/>
</dbReference>
<proteinExistence type="predicted"/>
<keyword evidence="2" id="KW-0255">Endonuclease</keyword>
<dbReference type="AlphaFoldDB" id="A0A927A2V9"/>
<dbReference type="InterPro" id="IPR007560">
    <property type="entry name" value="Restrct_endonuc_IV_Mrr"/>
</dbReference>
<dbReference type="GO" id="GO:0003677">
    <property type="term" value="F:DNA binding"/>
    <property type="evidence" value="ECO:0007669"/>
    <property type="project" value="InterPro"/>
</dbReference>
<organism evidence="2 3">
    <name type="scientific">Anabaena sphaerica FACHB-251</name>
    <dbReference type="NCBI Taxonomy" id="2692883"/>
    <lineage>
        <taxon>Bacteria</taxon>
        <taxon>Bacillati</taxon>
        <taxon>Cyanobacteriota</taxon>
        <taxon>Cyanophyceae</taxon>
        <taxon>Nostocales</taxon>
        <taxon>Nostocaceae</taxon>
        <taxon>Anabaena</taxon>
    </lineage>
</organism>
<feature type="domain" description="Restriction endonuclease type IV Mrr" evidence="1">
    <location>
        <begin position="61"/>
        <end position="168"/>
    </location>
</feature>
<reference evidence="3" key="1">
    <citation type="journal article" date="2020" name="ISME J.">
        <title>Comparative genomics reveals insights into cyanobacterial evolution and habitat adaptation.</title>
        <authorList>
            <person name="Chen M.Y."/>
            <person name="Teng W.K."/>
            <person name="Zhao L."/>
            <person name="Hu C.X."/>
            <person name="Zhou Y.K."/>
            <person name="Han B.P."/>
            <person name="Song L.R."/>
            <person name="Shu W.S."/>
        </authorList>
    </citation>
    <scope>NUCLEOTIDE SEQUENCE [LARGE SCALE GENOMIC DNA]</scope>
    <source>
        <strain evidence="3">FACHB-251</strain>
    </source>
</reference>
<dbReference type="SUPFAM" id="SSF52980">
    <property type="entry name" value="Restriction endonuclease-like"/>
    <property type="match status" value="1"/>
</dbReference>
<dbReference type="RefSeq" id="WP_190564260.1">
    <property type="nucleotide sequence ID" value="NZ_JACJQU010000019.1"/>
</dbReference>
<sequence>MTIIDIILICIFLYCLFVDYYHPSVFSEKESQLKHQTYSSYKRNYKQKKVKYRYRPIYEFDSMSGVEFEEFLAELLSEYGYLVTQTGYSQDYGADLILYKDNIKIVVQAKRSNKPVGVRAVQEVVGAINYYQANKAIVITNNDFSSNAHNLAKASQVELWDRRRLLDFIREINNPTKN</sequence>
<dbReference type="InterPro" id="IPR011335">
    <property type="entry name" value="Restrct_endonuc-II-like"/>
</dbReference>
<dbReference type="Pfam" id="PF04471">
    <property type="entry name" value="Mrr_cat"/>
    <property type="match status" value="1"/>
</dbReference>
<evidence type="ECO:0000313" key="2">
    <source>
        <dbReference type="EMBL" id="MBD2296164.1"/>
    </source>
</evidence>
<evidence type="ECO:0000259" key="1">
    <source>
        <dbReference type="Pfam" id="PF04471"/>
    </source>
</evidence>
<name>A0A927A2V9_9NOST</name>
<dbReference type="PANTHER" id="PTHR30015:SF6">
    <property type="entry name" value="SLL1429 PROTEIN"/>
    <property type="match status" value="1"/>
</dbReference>
<comment type="caution">
    <text evidence="2">The sequence shown here is derived from an EMBL/GenBank/DDBJ whole genome shotgun (WGS) entry which is preliminary data.</text>
</comment>
<keyword evidence="2" id="KW-0378">Hydrolase</keyword>
<dbReference type="GO" id="GO:0015666">
    <property type="term" value="F:restriction endodeoxyribonuclease activity"/>
    <property type="evidence" value="ECO:0007669"/>
    <property type="project" value="TreeGrafter"/>
</dbReference>
<dbReference type="Gene3D" id="3.40.1350.10">
    <property type="match status" value="1"/>
</dbReference>
<gene>
    <name evidence="2" type="ORF">H6G06_22460</name>
</gene>
<dbReference type="Proteomes" id="UP000662185">
    <property type="component" value="Unassembled WGS sequence"/>
</dbReference>
<dbReference type="GO" id="GO:0009307">
    <property type="term" value="P:DNA restriction-modification system"/>
    <property type="evidence" value="ECO:0007669"/>
    <property type="project" value="InterPro"/>
</dbReference>
<dbReference type="InterPro" id="IPR052906">
    <property type="entry name" value="Type_IV_Methyl-Rstrct_Enzyme"/>
</dbReference>
<accession>A0A927A2V9</accession>
<protein>
    <submittedName>
        <fullName evidence="2">Restriction endonuclease</fullName>
    </submittedName>
</protein>